<organism evidence="2 3">
    <name type="scientific">Parasedimentitalea marina</name>
    <dbReference type="NCBI Taxonomy" id="2483033"/>
    <lineage>
        <taxon>Bacteria</taxon>
        <taxon>Pseudomonadati</taxon>
        <taxon>Pseudomonadota</taxon>
        <taxon>Alphaproteobacteria</taxon>
        <taxon>Rhodobacterales</taxon>
        <taxon>Paracoccaceae</taxon>
        <taxon>Parasedimentitalea</taxon>
    </lineage>
</organism>
<keyword evidence="3" id="KW-1185">Reference proteome</keyword>
<feature type="region of interest" description="Disordered" evidence="1">
    <location>
        <begin position="107"/>
        <end position="128"/>
    </location>
</feature>
<dbReference type="KEGG" id="sedi:EBB79_07635"/>
<dbReference type="PANTHER" id="PTHR12910:SF2">
    <property type="entry name" value="NADH DEHYDROGENASE [UBIQUINONE] 1 ALPHA SUBCOMPLEX SUBUNIT 12"/>
    <property type="match status" value="1"/>
</dbReference>
<name>A0A3T0N8L7_9RHOB</name>
<sequence>MSILNTLLRAVTWWNGQTLNTQLFTARKGIKVGDDDQGNVYYHNADDSKRWVIFNGEIEATRINADWHGWLHRTFDELPTEQPLIHKDWEKPHQENLTGTALAYAPTGSIRRAGEPAPRSDYEAWVPE</sequence>
<dbReference type="RefSeq" id="WP_127748335.1">
    <property type="nucleotide sequence ID" value="NZ_CP033219.1"/>
</dbReference>
<dbReference type="AlphaFoldDB" id="A0A3T0N8L7"/>
<dbReference type="Pfam" id="PF05071">
    <property type="entry name" value="NDUFA12"/>
    <property type="match status" value="1"/>
</dbReference>
<evidence type="ECO:0000256" key="1">
    <source>
        <dbReference type="SAM" id="MobiDB-lite"/>
    </source>
</evidence>
<dbReference type="EMBL" id="CP033219">
    <property type="protein sequence ID" value="AZV80368.1"/>
    <property type="molecule type" value="Genomic_DNA"/>
</dbReference>
<dbReference type="InterPro" id="IPR007763">
    <property type="entry name" value="NDUFA12"/>
</dbReference>
<reference evidence="2 3" key="1">
    <citation type="submission" date="2018-10" db="EMBL/GenBank/DDBJ databases">
        <title>Parasedimentitalea marina sp. nov., a psychrophilic bacterium isolated from deep seawater of the New Britain Trench.</title>
        <authorList>
            <person name="Cao J."/>
        </authorList>
    </citation>
    <scope>NUCLEOTIDE SEQUENCE [LARGE SCALE GENOMIC DNA]</scope>
    <source>
        <strain evidence="2 3">W43</strain>
    </source>
</reference>
<gene>
    <name evidence="2" type="ORF">EBB79_07635</name>
</gene>
<dbReference type="OrthoDB" id="9795340at2"/>
<dbReference type="NCBIfam" id="NF006040">
    <property type="entry name" value="PRK08183.1"/>
    <property type="match status" value="1"/>
</dbReference>
<accession>A0A3T0N8L7</accession>
<evidence type="ECO:0000313" key="3">
    <source>
        <dbReference type="Proteomes" id="UP000283063"/>
    </source>
</evidence>
<evidence type="ECO:0000313" key="2">
    <source>
        <dbReference type="EMBL" id="AZV80368.1"/>
    </source>
</evidence>
<proteinExistence type="predicted"/>
<dbReference type="GO" id="GO:0006979">
    <property type="term" value="P:response to oxidative stress"/>
    <property type="evidence" value="ECO:0007669"/>
    <property type="project" value="TreeGrafter"/>
</dbReference>
<keyword evidence="2" id="KW-0830">Ubiquinone</keyword>
<feature type="compositionally biased region" description="Basic and acidic residues" evidence="1">
    <location>
        <begin position="112"/>
        <end position="122"/>
    </location>
</feature>
<dbReference type="Proteomes" id="UP000283063">
    <property type="component" value="Chromosome"/>
</dbReference>
<dbReference type="GO" id="GO:0045271">
    <property type="term" value="C:respiratory chain complex I"/>
    <property type="evidence" value="ECO:0007669"/>
    <property type="project" value="InterPro"/>
</dbReference>
<dbReference type="PANTHER" id="PTHR12910">
    <property type="entry name" value="NADH-UBIQUINONE OXIDOREDUCTASE SUBUNIT B17.2"/>
    <property type="match status" value="1"/>
</dbReference>
<protein>
    <submittedName>
        <fullName evidence="2">NADH:ubiquinone oxidoreductase subunit NDUFA12</fullName>
    </submittedName>
</protein>